<dbReference type="SUPFAM" id="SSF53098">
    <property type="entry name" value="Ribonuclease H-like"/>
    <property type="match status" value="1"/>
</dbReference>
<reference evidence="3 4" key="1">
    <citation type="submission" date="2018-03" db="EMBL/GenBank/DDBJ databases">
        <title>Draft genome sequence of Rohu Carp (Labeo rohita).</title>
        <authorList>
            <person name="Das P."/>
            <person name="Kushwaha B."/>
            <person name="Joshi C.G."/>
            <person name="Kumar D."/>
            <person name="Nagpure N.S."/>
            <person name="Sahoo L."/>
            <person name="Das S.P."/>
            <person name="Bit A."/>
            <person name="Patnaik S."/>
            <person name="Meher P.K."/>
            <person name="Jayasankar P."/>
            <person name="Koringa P.G."/>
            <person name="Patel N.V."/>
            <person name="Hinsu A.T."/>
            <person name="Kumar R."/>
            <person name="Pandey M."/>
            <person name="Agarwal S."/>
            <person name="Srivastava S."/>
            <person name="Singh M."/>
            <person name="Iquebal M.A."/>
            <person name="Jaiswal S."/>
            <person name="Angadi U.B."/>
            <person name="Kumar N."/>
            <person name="Raza M."/>
            <person name="Shah T.M."/>
            <person name="Rai A."/>
            <person name="Jena J.K."/>
        </authorList>
    </citation>
    <scope>NUCLEOTIDE SEQUENCE [LARGE SCALE GENOMIC DNA]</scope>
    <source>
        <strain evidence="3">DASCIFA01</strain>
        <tissue evidence="3">Testis</tissue>
    </source>
</reference>
<comment type="caution">
    <text evidence="3">The sequence shown here is derived from an EMBL/GenBank/DDBJ whole genome shotgun (WGS) entry which is preliminary data.</text>
</comment>
<evidence type="ECO:0000256" key="1">
    <source>
        <dbReference type="SAM" id="MobiDB-lite"/>
    </source>
</evidence>
<accession>A0A498NC38</accession>
<dbReference type="PANTHER" id="PTHR37984">
    <property type="entry name" value="PROTEIN CBG26694"/>
    <property type="match status" value="1"/>
</dbReference>
<protein>
    <submittedName>
        <fullName evidence="3">Retrovirus-related Pol poly from transposon</fullName>
    </submittedName>
</protein>
<dbReference type="InterPro" id="IPR036397">
    <property type="entry name" value="RNaseH_sf"/>
</dbReference>
<dbReference type="PANTHER" id="PTHR37984:SF15">
    <property type="entry name" value="INTEGRASE CATALYTIC DOMAIN-CONTAINING PROTEIN"/>
    <property type="match status" value="1"/>
</dbReference>
<dbReference type="InterPro" id="IPR050951">
    <property type="entry name" value="Retrovirus_Pol_polyprotein"/>
</dbReference>
<proteinExistence type="predicted"/>
<evidence type="ECO:0000259" key="2">
    <source>
        <dbReference type="PROSITE" id="PS50994"/>
    </source>
</evidence>
<name>A0A498NC38_LABRO</name>
<dbReference type="InterPro" id="IPR012337">
    <property type="entry name" value="RNaseH-like_sf"/>
</dbReference>
<dbReference type="AlphaFoldDB" id="A0A498NC38"/>
<dbReference type="GO" id="GO:0003676">
    <property type="term" value="F:nucleic acid binding"/>
    <property type="evidence" value="ECO:0007669"/>
    <property type="project" value="InterPro"/>
</dbReference>
<dbReference type="Gene3D" id="3.30.420.10">
    <property type="entry name" value="Ribonuclease H-like superfamily/Ribonuclease H"/>
    <property type="match status" value="1"/>
</dbReference>
<dbReference type="Pfam" id="PF22938">
    <property type="entry name" value="Integrase_p58_C"/>
    <property type="match status" value="1"/>
</dbReference>
<keyword evidence="4" id="KW-1185">Reference proteome</keyword>
<organism evidence="3 4">
    <name type="scientific">Labeo rohita</name>
    <name type="common">Indian major carp</name>
    <name type="synonym">Cyprinus rohita</name>
    <dbReference type="NCBI Taxonomy" id="84645"/>
    <lineage>
        <taxon>Eukaryota</taxon>
        <taxon>Metazoa</taxon>
        <taxon>Chordata</taxon>
        <taxon>Craniata</taxon>
        <taxon>Vertebrata</taxon>
        <taxon>Euteleostomi</taxon>
        <taxon>Actinopterygii</taxon>
        <taxon>Neopterygii</taxon>
        <taxon>Teleostei</taxon>
        <taxon>Ostariophysi</taxon>
        <taxon>Cypriniformes</taxon>
        <taxon>Cyprinidae</taxon>
        <taxon>Labeoninae</taxon>
        <taxon>Labeonini</taxon>
        <taxon>Labeo</taxon>
    </lineage>
</organism>
<feature type="region of interest" description="Disordered" evidence="1">
    <location>
        <begin position="252"/>
        <end position="306"/>
    </location>
</feature>
<feature type="domain" description="Integrase catalytic" evidence="2">
    <location>
        <begin position="1"/>
        <end position="76"/>
    </location>
</feature>
<evidence type="ECO:0000313" key="3">
    <source>
        <dbReference type="EMBL" id="RXN29632.1"/>
    </source>
</evidence>
<dbReference type="EMBL" id="QBIY01011753">
    <property type="protein sequence ID" value="RXN29632.1"/>
    <property type="molecule type" value="Genomic_DNA"/>
</dbReference>
<sequence length="306" mass="34789">MCRLLDMSKTRSSPYHPQSNGLVERFTRTLLSMLSLFVNENQTNWDCLLPYVMMAYRSSVHASTGFTPYKVLFGREIALPLDVLLNLGHQEPFVSASDYVTGLADTLSTVVEAVKKHQAKASGRQKELFDFRAELQFYSVGELVWAWDKAKKRGICPKLQQRYRGPYRVLERLSDVLYRMVLVKGGPEIVVHYNRHKPYVLSSVIDTSAPTVLPQVGAESQHHSEVPLGASWVHRRPPEVSPNLQKEVLVSAGHRQQPVQEPELQEEDQDGLKEGSEVAVLQSKVQRPVRDRRQPVWAQDYEMAPV</sequence>
<dbReference type="PROSITE" id="PS50994">
    <property type="entry name" value="INTEGRASE"/>
    <property type="match status" value="1"/>
</dbReference>
<gene>
    <name evidence="3" type="ORF">ROHU_018362</name>
</gene>
<dbReference type="GO" id="GO:0015074">
    <property type="term" value="P:DNA integration"/>
    <property type="evidence" value="ECO:0007669"/>
    <property type="project" value="InterPro"/>
</dbReference>
<dbReference type="InterPro" id="IPR054465">
    <property type="entry name" value="Integrase_p58-like_C"/>
</dbReference>
<dbReference type="InterPro" id="IPR001584">
    <property type="entry name" value="Integrase_cat-core"/>
</dbReference>
<dbReference type="STRING" id="84645.A0A498NC38"/>
<dbReference type="Proteomes" id="UP000290572">
    <property type="component" value="Unassembled WGS sequence"/>
</dbReference>
<evidence type="ECO:0000313" key="4">
    <source>
        <dbReference type="Proteomes" id="UP000290572"/>
    </source>
</evidence>